<comment type="caution">
    <text evidence="1">Lacks conserved residue(s) required for the propagation of feature annotation.</text>
</comment>
<protein>
    <recommendedName>
        <fullName evidence="2">CheB-type methylesterase domain-containing protein</fullName>
    </recommendedName>
</protein>
<evidence type="ECO:0000256" key="1">
    <source>
        <dbReference type="PROSITE-ProRule" id="PRU00050"/>
    </source>
</evidence>
<dbReference type="SUPFAM" id="SSF52738">
    <property type="entry name" value="Methylesterase CheB, C-terminal domain"/>
    <property type="match status" value="1"/>
</dbReference>
<dbReference type="Pfam" id="PF01339">
    <property type="entry name" value="CheB_methylest"/>
    <property type="match status" value="1"/>
</dbReference>
<gene>
    <name evidence="3" type="ORF">ABB26_05950</name>
</gene>
<dbReference type="RefSeq" id="WP_057632760.1">
    <property type="nucleotide sequence ID" value="NZ_LDJI01000011.1"/>
</dbReference>
<name>A0A0R0C564_9GAMM</name>
<dbReference type="PATRIC" id="fig|405444.3.peg.189"/>
<dbReference type="GO" id="GO:0005737">
    <property type="term" value="C:cytoplasm"/>
    <property type="evidence" value="ECO:0007669"/>
    <property type="project" value="InterPro"/>
</dbReference>
<dbReference type="InterPro" id="IPR000673">
    <property type="entry name" value="Sig_transdc_resp-reg_Me-estase"/>
</dbReference>
<reference evidence="3 4" key="1">
    <citation type="submission" date="2015-05" db="EMBL/GenBank/DDBJ databases">
        <title>Genome sequencing and analysis of members of genus Stenotrophomonas.</title>
        <authorList>
            <person name="Patil P.P."/>
            <person name="Midha S."/>
            <person name="Patil P.B."/>
        </authorList>
    </citation>
    <scope>NUCLEOTIDE SEQUENCE [LARGE SCALE GENOMIC DNA]</scope>
    <source>
        <strain evidence="3 4">DSM 18929</strain>
    </source>
</reference>
<comment type="caution">
    <text evidence="3">The sequence shown here is derived from an EMBL/GenBank/DDBJ whole genome shotgun (WGS) entry which is preliminary data.</text>
</comment>
<proteinExistence type="predicted"/>
<dbReference type="Gene3D" id="3.40.50.180">
    <property type="entry name" value="Methylesterase CheB, C-terminal domain"/>
    <property type="match status" value="1"/>
</dbReference>
<dbReference type="PROSITE" id="PS50122">
    <property type="entry name" value="CHEB"/>
    <property type="match status" value="1"/>
</dbReference>
<keyword evidence="4" id="KW-1185">Reference proteome</keyword>
<dbReference type="GO" id="GO:0000156">
    <property type="term" value="F:phosphorelay response regulator activity"/>
    <property type="evidence" value="ECO:0007669"/>
    <property type="project" value="InterPro"/>
</dbReference>
<dbReference type="EMBL" id="LDJI01000011">
    <property type="protein sequence ID" value="KRG64892.1"/>
    <property type="molecule type" value="Genomic_DNA"/>
</dbReference>
<feature type="domain" description="CheB-type methylesterase" evidence="2">
    <location>
        <begin position="288"/>
        <end position="455"/>
    </location>
</feature>
<dbReference type="Proteomes" id="UP000050864">
    <property type="component" value="Unassembled WGS sequence"/>
</dbReference>
<dbReference type="STRING" id="405444.ABB26_05950"/>
<sequence>MYATDDSAKPVALLARIGAARDRLREAVAAAGGRIVLEEDPNELDAAAFDAAAPQVVLVALEPAVEDALERLETVLEAPHLSLMFEEAELAARREGWEAQRWIRHLAAKLQGHHNVLPPGSESEQVEATSAAPFAAESAWQQAPEPQRDAALNFELEQAAAILGDWQPDAHQPTPVATEDRPEVLDFEQLIAAPVAVAAPVQEPATRSSAVPPPLPPLDTTVVDADTALPKSAGDFHSWSLLEDDGYAVEPVAVDAKKEQAPVLASLLNSDLSLVDIEAGADDVNGAVLLLAGIGGPDAVRRVLAGLPEDFQRPVLVQLRLDGGRYANLVKQMARATVLPVALADPGQPLLAGNVYILPDAIGLELSGAGLSFSADQNDLLSVMPPARSAVLMLSGADAALVPQVLAFAGKGGWVAGQIGEGCYDPAAASQLAVAEMTAGDPEYLAAELAVHCAG</sequence>
<dbReference type="GO" id="GO:0008984">
    <property type="term" value="F:protein-glutamate methylesterase activity"/>
    <property type="evidence" value="ECO:0007669"/>
    <property type="project" value="InterPro"/>
</dbReference>
<evidence type="ECO:0000259" key="2">
    <source>
        <dbReference type="PROSITE" id="PS50122"/>
    </source>
</evidence>
<accession>A0A0R0C564</accession>
<dbReference type="InterPro" id="IPR035909">
    <property type="entry name" value="CheB_C"/>
</dbReference>
<dbReference type="AlphaFoldDB" id="A0A0R0C564"/>
<evidence type="ECO:0000313" key="3">
    <source>
        <dbReference type="EMBL" id="KRG64892.1"/>
    </source>
</evidence>
<evidence type="ECO:0000313" key="4">
    <source>
        <dbReference type="Proteomes" id="UP000050864"/>
    </source>
</evidence>
<organism evidence="3 4">
    <name type="scientific">Stenotrophomonas humi</name>
    <dbReference type="NCBI Taxonomy" id="405444"/>
    <lineage>
        <taxon>Bacteria</taxon>
        <taxon>Pseudomonadati</taxon>
        <taxon>Pseudomonadota</taxon>
        <taxon>Gammaproteobacteria</taxon>
        <taxon>Lysobacterales</taxon>
        <taxon>Lysobacteraceae</taxon>
        <taxon>Stenotrophomonas</taxon>
    </lineage>
</organism>
<dbReference type="GO" id="GO:0006935">
    <property type="term" value="P:chemotaxis"/>
    <property type="evidence" value="ECO:0007669"/>
    <property type="project" value="InterPro"/>
</dbReference>